<evidence type="ECO:0000256" key="1">
    <source>
        <dbReference type="ARBA" id="ARBA00023015"/>
    </source>
</evidence>
<feature type="compositionally biased region" description="Low complexity" evidence="4">
    <location>
        <begin position="46"/>
        <end position="61"/>
    </location>
</feature>
<feature type="short sequence motif" description="LxCxE motif" evidence="3">
    <location>
        <begin position="245"/>
        <end position="249"/>
    </location>
</feature>
<evidence type="ECO:0000256" key="4">
    <source>
        <dbReference type="SAM" id="MobiDB-lite"/>
    </source>
</evidence>
<keyword evidence="6" id="KW-1185">Reference proteome</keyword>
<feature type="compositionally biased region" description="Low complexity" evidence="4">
    <location>
        <begin position="10"/>
        <end position="38"/>
    </location>
</feature>
<evidence type="ECO:0000313" key="6">
    <source>
        <dbReference type="Proteomes" id="UP000317650"/>
    </source>
</evidence>
<feature type="region of interest" description="Disordered" evidence="4">
    <location>
        <begin position="210"/>
        <end position="236"/>
    </location>
</feature>
<gene>
    <name evidence="5" type="ORF">C4D60_Mb01t22320</name>
</gene>
<evidence type="ECO:0000313" key="5">
    <source>
        <dbReference type="EMBL" id="THU64046.1"/>
    </source>
</evidence>
<feature type="region of interest" description="SAW" evidence="3">
    <location>
        <begin position="539"/>
        <end position="615"/>
    </location>
</feature>
<keyword evidence="2" id="KW-0804">Transcription</keyword>
<protein>
    <submittedName>
        <fullName evidence="5">Uncharacterized protein</fullName>
    </submittedName>
</protein>
<reference evidence="5 6" key="1">
    <citation type="journal article" date="2019" name="Nat. Plants">
        <title>Genome sequencing of Musa balbisiana reveals subgenome evolution and function divergence in polyploid bananas.</title>
        <authorList>
            <person name="Yao X."/>
        </authorList>
    </citation>
    <scope>NUCLEOTIDE SEQUENCE [LARGE SCALE GENOMIC DNA]</scope>
    <source>
        <strain evidence="6">cv. DH-PKW</strain>
        <tissue evidence="5">Leaves</tissue>
    </source>
</reference>
<comment type="similarity">
    <text evidence="3">Belongs to the GRAS family.</text>
</comment>
<sequence>MARSLPPPTRASSCSAAPSSPTAATSPRRSALPLSSWPLPLPMATPPTASSTNSPAPSPSAHARQLLLSCAELAHRGDLPAAQRTASLLLATASPYGDSTDRLVHQFARALSLRVDRLLPPVVDAAPPEALQSSCPVNEAAAFADVLLKQSDAKPTNLSLSSTATATAAALLSSTLHQVLLLYLSRLPLLLLLLPPPAEEALDMLSSLKSHEEGDQEHHRHSNPLHPNPQHGQISPSAHARQLLLSCAELAHRGDLPAAQRTASLLLATASPYGDSTDRLVHQFARALSLRVDRLLPPVVDAAPPEALQSSYLSFNQITPFLRFAHLTANQAILEAVDGRRQVHILDFDTSHGLQWPPLLQAIAERSDPKDPPSIRITGTGSNLEVLRRTGDRLQTFADSLNLHFQFHPFLLPSTSSNPLSSTSVDLTSSSFQLHPGEILAVNCVLFLHKLLKDGGGSDGSHDLRAFLQAVRAMNPAVVTVAEREASHNSPIFLQRFTEALDYYTAVFESLEATLPPTSRERVAVEQVWLSKEIEDVVSREGDGRRERHERFEWWEALMRRAGFTNLPLSPFALSQARLLLRLHYPSEGYQLQLVRDSFFLGWQKKSLFSVSSWH</sequence>
<evidence type="ECO:0000256" key="2">
    <source>
        <dbReference type="ARBA" id="ARBA00023163"/>
    </source>
</evidence>
<accession>A0A4V4H7K0</accession>
<feature type="region of interest" description="Disordered" evidence="4">
    <location>
        <begin position="1"/>
        <end position="61"/>
    </location>
</feature>
<keyword evidence="1" id="KW-0805">Transcription regulation</keyword>
<organism evidence="5 6">
    <name type="scientific">Musa balbisiana</name>
    <name type="common">Banana</name>
    <dbReference type="NCBI Taxonomy" id="52838"/>
    <lineage>
        <taxon>Eukaryota</taxon>
        <taxon>Viridiplantae</taxon>
        <taxon>Streptophyta</taxon>
        <taxon>Embryophyta</taxon>
        <taxon>Tracheophyta</taxon>
        <taxon>Spermatophyta</taxon>
        <taxon>Magnoliopsida</taxon>
        <taxon>Liliopsida</taxon>
        <taxon>Zingiberales</taxon>
        <taxon>Musaceae</taxon>
        <taxon>Musa</taxon>
    </lineage>
</organism>
<comment type="caution">
    <text evidence="5">The sequence shown here is derived from an EMBL/GenBank/DDBJ whole genome shotgun (WGS) entry which is preliminary data.</text>
</comment>
<dbReference type="PANTHER" id="PTHR31636">
    <property type="entry name" value="OSJNBA0084A10.13 PROTEIN-RELATED"/>
    <property type="match status" value="1"/>
</dbReference>
<dbReference type="PROSITE" id="PS50985">
    <property type="entry name" value="GRAS"/>
    <property type="match status" value="1"/>
</dbReference>
<dbReference type="AlphaFoldDB" id="A0A4V4H7K0"/>
<name>A0A4V4H7K0_MUSBA</name>
<dbReference type="STRING" id="52838.A0A4V4H7K0"/>
<proteinExistence type="inferred from homology"/>
<feature type="short sequence motif" description="VHIID" evidence="3">
    <location>
        <begin position="343"/>
        <end position="347"/>
    </location>
</feature>
<evidence type="ECO:0000256" key="3">
    <source>
        <dbReference type="PROSITE-ProRule" id="PRU01191"/>
    </source>
</evidence>
<dbReference type="Proteomes" id="UP000317650">
    <property type="component" value="Chromosome 1"/>
</dbReference>
<dbReference type="Pfam" id="PF03514">
    <property type="entry name" value="GRAS"/>
    <property type="match status" value="2"/>
</dbReference>
<feature type="short sequence motif" description="LXXLL motif" evidence="3">
    <location>
        <begin position="448"/>
        <end position="452"/>
    </location>
</feature>
<dbReference type="InterPro" id="IPR005202">
    <property type="entry name" value="TF_GRAS"/>
</dbReference>
<comment type="caution">
    <text evidence="3">Lacks conserved residue(s) required for the propagation of feature annotation.</text>
</comment>
<dbReference type="EMBL" id="PYDT01000004">
    <property type="protein sequence ID" value="THU64046.1"/>
    <property type="molecule type" value="Genomic_DNA"/>
</dbReference>